<dbReference type="EMBL" id="FORI01000007">
    <property type="protein sequence ID" value="SFI88613.1"/>
    <property type="molecule type" value="Genomic_DNA"/>
</dbReference>
<evidence type="ECO:0000256" key="1">
    <source>
        <dbReference type="SAM" id="MobiDB-lite"/>
    </source>
</evidence>
<proteinExistence type="predicted"/>
<organism evidence="2 3">
    <name type="scientific">Treponema bryantii</name>
    <dbReference type="NCBI Taxonomy" id="163"/>
    <lineage>
        <taxon>Bacteria</taxon>
        <taxon>Pseudomonadati</taxon>
        <taxon>Spirochaetota</taxon>
        <taxon>Spirochaetia</taxon>
        <taxon>Spirochaetales</taxon>
        <taxon>Treponemataceae</taxon>
        <taxon>Treponema</taxon>
    </lineage>
</organism>
<dbReference type="Proteomes" id="UP000182737">
    <property type="component" value="Unassembled WGS sequence"/>
</dbReference>
<dbReference type="AlphaFoldDB" id="A0A1I3LVB3"/>
<feature type="region of interest" description="Disordered" evidence="1">
    <location>
        <begin position="1"/>
        <end position="24"/>
    </location>
</feature>
<reference evidence="3" key="1">
    <citation type="submission" date="2016-10" db="EMBL/GenBank/DDBJ databases">
        <authorList>
            <person name="Varghese N."/>
            <person name="Submissions S."/>
        </authorList>
    </citation>
    <scope>NUCLEOTIDE SEQUENCE [LARGE SCALE GENOMIC DNA]</scope>
    <source>
        <strain evidence="3">XBD1002</strain>
    </source>
</reference>
<gene>
    <name evidence="2" type="ORF">SAMN04487775_107212</name>
</gene>
<protein>
    <submittedName>
        <fullName evidence="2">Uncharacterized protein</fullName>
    </submittedName>
</protein>
<name>A0A1I3LVB3_9SPIR</name>
<dbReference type="RefSeq" id="WP_074932489.1">
    <property type="nucleotide sequence ID" value="NZ_FORI01000007.1"/>
</dbReference>
<evidence type="ECO:0000313" key="3">
    <source>
        <dbReference type="Proteomes" id="UP000182737"/>
    </source>
</evidence>
<accession>A0A1I3LVB3</accession>
<keyword evidence="3" id="KW-1185">Reference proteome</keyword>
<sequence length="96" mass="10782">MPEEKRGGARPGSGRKATGSKTKHYTVNLPIEEAELLEKHAAQCNMSVNKYLRELIRRGGQYHIESFDNLYVDSSDLMVAKEAKAYGTDKPVKKSR</sequence>
<evidence type="ECO:0000313" key="2">
    <source>
        <dbReference type="EMBL" id="SFI88613.1"/>
    </source>
</evidence>